<dbReference type="PRINTS" id="PR01590">
    <property type="entry name" value="HTHFIS"/>
</dbReference>
<feature type="region of interest" description="Disordered" evidence="9">
    <location>
        <begin position="468"/>
        <end position="492"/>
    </location>
</feature>
<reference evidence="12 13" key="1">
    <citation type="submission" date="2019-02" db="EMBL/GenBank/DDBJ databases">
        <title>Deep-cultivation of Planctomycetes and their phenomic and genomic characterization uncovers novel biology.</title>
        <authorList>
            <person name="Wiegand S."/>
            <person name="Jogler M."/>
            <person name="Boedeker C."/>
            <person name="Pinto D."/>
            <person name="Vollmers J."/>
            <person name="Rivas-Marin E."/>
            <person name="Kohn T."/>
            <person name="Peeters S.H."/>
            <person name="Heuer A."/>
            <person name="Rast P."/>
            <person name="Oberbeckmann S."/>
            <person name="Bunk B."/>
            <person name="Jeske O."/>
            <person name="Meyerdierks A."/>
            <person name="Storesund J.E."/>
            <person name="Kallscheuer N."/>
            <person name="Luecker S."/>
            <person name="Lage O.M."/>
            <person name="Pohl T."/>
            <person name="Merkel B.J."/>
            <person name="Hornburger P."/>
            <person name="Mueller R.-W."/>
            <person name="Bruemmer F."/>
            <person name="Labrenz M."/>
            <person name="Spormann A.M."/>
            <person name="Op Den Camp H."/>
            <person name="Overmann J."/>
            <person name="Amann R."/>
            <person name="Jetten M.S.M."/>
            <person name="Mascher T."/>
            <person name="Medema M.H."/>
            <person name="Devos D.P."/>
            <person name="Kaster A.-K."/>
            <person name="Ovreas L."/>
            <person name="Rohde M."/>
            <person name="Galperin M.Y."/>
            <person name="Jogler C."/>
        </authorList>
    </citation>
    <scope>NUCLEOTIDE SEQUENCE [LARGE SCALE GENOMIC DNA]</scope>
    <source>
        <strain evidence="12 13">Pla144</strain>
    </source>
</reference>
<feature type="region of interest" description="Disordered" evidence="9">
    <location>
        <begin position="132"/>
        <end position="151"/>
    </location>
</feature>
<evidence type="ECO:0000256" key="7">
    <source>
        <dbReference type="ARBA" id="ARBA00023163"/>
    </source>
</evidence>
<dbReference type="Proteomes" id="UP000318437">
    <property type="component" value="Unassembled WGS sequence"/>
</dbReference>
<feature type="domain" description="Sigma-54 factor interaction" evidence="10">
    <location>
        <begin position="152"/>
        <end position="381"/>
    </location>
</feature>
<comment type="caution">
    <text evidence="12">The sequence shown here is derived from an EMBL/GenBank/DDBJ whole genome shotgun (WGS) entry which is preliminary data.</text>
</comment>
<dbReference type="Gene3D" id="1.10.8.60">
    <property type="match status" value="1"/>
</dbReference>
<dbReference type="GO" id="GO:0000160">
    <property type="term" value="P:phosphorelay signal transduction system"/>
    <property type="evidence" value="ECO:0007669"/>
    <property type="project" value="UniProtKB-KW"/>
</dbReference>
<keyword evidence="5" id="KW-0805">Transcription regulation</keyword>
<dbReference type="Gene3D" id="3.40.50.300">
    <property type="entry name" value="P-loop containing nucleotide triphosphate hydrolases"/>
    <property type="match status" value="1"/>
</dbReference>
<feature type="modified residue" description="4-aspartylphosphate" evidence="8">
    <location>
        <position position="61"/>
    </location>
</feature>
<evidence type="ECO:0000256" key="3">
    <source>
        <dbReference type="ARBA" id="ARBA00022840"/>
    </source>
</evidence>
<dbReference type="InterPro" id="IPR025944">
    <property type="entry name" value="Sigma_54_int_dom_CS"/>
</dbReference>
<dbReference type="SUPFAM" id="SSF46689">
    <property type="entry name" value="Homeodomain-like"/>
    <property type="match status" value="1"/>
</dbReference>
<organism evidence="12 13">
    <name type="scientific">Bythopirellula polymerisocia</name>
    <dbReference type="NCBI Taxonomy" id="2528003"/>
    <lineage>
        <taxon>Bacteria</taxon>
        <taxon>Pseudomonadati</taxon>
        <taxon>Planctomycetota</taxon>
        <taxon>Planctomycetia</taxon>
        <taxon>Pirellulales</taxon>
        <taxon>Lacipirellulaceae</taxon>
        <taxon>Bythopirellula</taxon>
    </lineage>
</organism>
<dbReference type="InterPro" id="IPR025662">
    <property type="entry name" value="Sigma_54_int_dom_ATP-bd_1"/>
</dbReference>
<proteinExistence type="predicted"/>
<dbReference type="InterPro" id="IPR025943">
    <property type="entry name" value="Sigma_54_int_dom_ATP-bd_2"/>
</dbReference>
<dbReference type="GO" id="GO:0005524">
    <property type="term" value="F:ATP binding"/>
    <property type="evidence" value="ECO:0007669"/>
    <property type="project" value="UniProtKB-KW"/>
</dbReference>
<evidence type="ECO:0000256" key="1">
    <source>
        <dbReference type="ARBA" id="ARBA00022553"/>
    </source>
</evidence>
<keyword evidence="13" id="KW-1185">Reference proteome</keyword>
<dbReference type="CDD" id="cd00009">
    <property type="entry name" value="AAA"/>
    <property type="match status" value="1"/>
</dbReference>
<dbReference type="PROSITE" id="PS50110">
    <property type="entry name" value="RESPONSE_REGULATORY"/>
    <property type="match status" value="1"/>
</dbReference>
<dbReference type="InterPro" id="IPR009057">
    <property type="entry name" value="Homeodomain-like_sf"/>
</dbReference>
<dbReference type="SUPFAM" id="SSF52540">
    <property type="entry name" value="P-loop containing nucleoside triphosphate hydrolases"/>
    <property type="match status" value="1"/>
</dbReference>
<dbReference type="InterPro" id="IPR001789">
    <property type="entry name" value="Sig_transdc_resp-reg_receiver"/>
</dbReference>
<accession>A0A5C6CVT8</accession>
<dbReference type="EMBL" id="SJPS01000003">
    <property type="protein sequence ID" value="TWU27794.1"/>
    <property type="molecule type" value="Genomic_DNA"/>
</dbReference>
<dbReference type="PROSITE" id="PS50045">
    <property type="entry name" value="SIGMA54_INTERACT_4"/>
    <property type="match status" value="1"/>
</dbReference>
<dbReference type="Pfam" id="PF00158">
    <property type="entry name" value="Sigma54_activat"/>
    <property type="match status" value="1"/>
</dbReference>
<dbReference type="InterPro" id="IPR027417">
    <property type="entry name" value="P-loop_NTPase"/>
</dbReference>
<keyword evidence="2" id="KW-0547">Nucleotide-binding</keyword>
<keyword evidence="6" id="KW-0238">DNA-binding</keyword>
<dbReference type="SMART" id="SM00382">
    <property type="entry name" value="AAA"/>
    <property type="match status" value="1"/>
</dbReference>
<dbReference type="GO" id="GO:0006355">
    <property type="term" value="P:regulation of DNA-templated transcription"/>
    <property type="evidence" value="ECO:0007669"/>
    <property type="project" value="InterPro"/>
</dbReference>
<evidence type="ECO:0000256" key="9">
    <source>
        <dbReference type="SAM" id="MobiDB-lite"/>
    </source>
</evidence>
<keyword evidence="3" id="KW-0067">ATP-binding</keyword>
<evidence type="ECO:0000256" key="6">
    <source>
        <dbReference type="ARBA" id="ARBA00023125"/>
    </source>
</evidence>
<dbReference type="InterPro" id="IPR058031">
    <property type="entry name" value="AAA_lid_NorR"/>
</dbReference>
<dbReference type="FunFam" id="3.40.50.2300:FF:000018">
    <property type="entry name" value="DNA-binding transcriptional regulator NtrC"/>
    <property type="match status" value="1"/>
</dbReference>
<dbReference type="Pfam" id="PF02954">
    <property type="entry name" value="HTH_8"/>
    <property type="match status" value="1"/>
</dbReference>
<feature type="compositionally biased region" description="Polar residues" evidence="9">
    <location>
        <begin position="472"/>
        <end position="492"/>
    </location>
</feature>
<evidence type="ECO:0000259" key="10">
    <source>
        <dbReference type="PROSITE" id="PS50045"/>
    </source>
</evidence>
<sequence>MIEQGIAMDSKRILVVDDHAAARESVADVLRHAGYEVRCASSAREALGLLSKSEYHVIITDLQMPGMDGLEFIRQIQQRRLLSQIIMVTAHATIASAVEAMRYGAFDYLEKPFNATRLEELVGRAVERGRLLAPEESKHTSGTSKSDDQLGLVGNSRAMQALRASIRQVAPTDETVLIVGESGTGKELVARALHRLSRRNAGKLVSLNCPALSPQLTESELFGHRRGAYTGADDDRVGRFEMADKGTILLDEITEIDLPLQAKLLRVLQERTFERVGCSQSRTADVRILASTNRDLQQEVASARFRQDLYYRLAVVPLLLPPLREREGDVHMLTDYFLERAANRLQRPQCEMEQDARRLFADYHWPGNVRELENIVTRACVLNEGQPISAVEMQPWLEQPEFVTETSGSPLPVGVTLEEMERQMIVATLERFGGHRARTAEALGIGVRTLSGKLRGYGYAPHAKEFGLAPSVRQNSPNESANSAGFRTKQSA</sequence>
<dbReference type="PANTHER" id="PTHR32071:SF57">
    <property type="entry name" value="C4-DICARBOXYLATE TRANSPORT TRANSCRIPTIONAL REGULATORY PROTEIN DCTD"/>
    <property type="match status" value="1"/>
</dbReference>
<evidence type="ECO:0000313" key="13">
    <source>
        <dbReference type="Proteomes" id="UP000318437"/>
    </source>
</evidence>
<feature type="domain" description="Response regulatory" evidence="11">
    <location>
        <begin position="12"/>
        <end position="126"/>
    </location>
</feature>
<dbReference type="GO" id="GO:0043565">
    <property type="term" value="F:sequence-specific DNA binding"/>
    <property type="evidence" value="ECO:0007669"/>
    <property type="project" value="InterPro"/>
</dbReference>
<dbReference type="InterPro" id="IPR002197">
    <property type="entry name" value="HTH_Fis"/>
</dbReference>
<evidence type="ECO:0000256" key="8">
    <source>
        <dbReference type="PROSITE-ProRule" id="PRU00169"/>
    </source>
</evidence>
<evidence type="ECO:0000256" key="5">
    <source>
        <dbReference type="ARBA" id="ARBA00023015"/>
    </source>
</evidence>
<evidence type="ECO:0000313" key="12">
    <source>
        <dbReference type="EMBL" id="TWU27794.1"/>
    </source>
</evidence>
<name>A0A5C6CVT8_9BACT</name>
<dbReference type="FunFam" id="3.40.50.300:FF:000006">
    <property type="entry name" value="DNA-binding transcriptional regulator NtrC"/>
    <property type="match status" value="1"/>
</dbReference>
<dbReference type="PROSITE" id="PS00676">
    <property type="entry name" value="SIGMA54_INTERACT_2"/>
    <property type="match status" value="1"/>
</dbReference>
<keyword evidence="1 8" id="KW-0597">Phosphoprotein</keyword>
<protein>
    <submittedName>
        <fullName evidence="12">Transcriptional regulatory protein ZraR</fullName>
    </submittedName>
</protein>
<evidence type="ECO:0000259" key="11">
    <source>
        <dbReference type="PROSITE" id="PS50110"/>
    </source>
</evidence>
<dbReference type="SUPFAM" id="SSF52172">
    <property type="entry name" value="CheY-like"/>
    <property type="match status" value="1"/>
</dbReference>
<dbReference type="Gene3D" id="1.10.10.60">
    <property type="entry name" value="Homeodomain-like"/>
    <property type="match status" value="1"/>
</dbReference>
<dbReference type="Gene3D" id="3.40.50.2300">
    <property type="match status" value="1"/>
</dbReference>
<dbReference type="SMART" id="SM00448">
    <property type="entry name" value="REC"/>
    <property type="match status" value="1"/>
</dbReference>
<gene>
    <name evidence="12" type="primary">zraR_4</name>
    <name evidence="12" type="ORF">Pla144_25710</name>
</gene>
<evidence type="ECO:0000256" key="4">
    <source>
        <dbReference type="ARBA" id="ARBA00023012"/>
    </source>
</evidence>
<dbReference type="Pfam" id="PF00072">
    <property type="entry name" value="Response_reg"/>
    <property type="match status" value="1"/>
</dbReference>
<dbReference type="InterPro" id="IPR003593">
    <property type="entry name" value="AAA+_ATPase"/>
</dbReference>
<keyword evidence="4" id="KW-0902">Two-component regulatory system</keyword>
<dbReference type="InterPro" id="IPR011006">
    <property type="entry name" value="CheY-like_superfamily"/>
</dbReference>
<evidence type="ECO:0000256" key="2">
    <source>
        <dbReference type="ARBA" id="ARBA00022741"/>
    </source>
</evidence>
<dbReference type="Pfam" id="PF25601">
    <property type="entry name" value="AAA_lid_14"/>
    <property type="match status" value="1"/>
</dbReference>
<dbReference type="PANTHER" id="PTHR32071">
    <property type="entry name" value="TRANSCRIPTIONAL REGULATORY PROTEIN"/>
    <property type="match status" value="1"/>
</dbReference>
<dbReference type="AlphaFoldDB" id="A0A5C6CVT8"/>
<dbReference type="PROSITE" id="PS00675">
    <property type="entry name" value="SIGMA54_INTERACT_1"/>
    <property type="match status" value="1"/>
</dbReference>
<dbReference type="InterPro" id="IPR002078">
    <property type="entry name" value="Sigma_54_int"/>
</dbReference>
<dbReference type="PROSITE" id="PS00688">
    <property type="entry name" value="SIGMA54_INTERACT_3"/>
    <property type="match status" value="1"/>
</dbReference>
<keyword evidence="7" id="KW-0804">Transcription</keyword>